<evidence type="ECO:0000313" key="3">
    <source>
        <dbReference type="Proteomes" id="UP000193017"/>
    </source>
</evidence>
<feature type="compositionally biased region" description="Low complexity" evidence="1">
    <location>
        <begin position="32"/>
        <end position="41"/>
    </location>
</feature>
<feature type="region of interest" description="Disordered" evidence="1">
    <location>
        <begin position="22"/>
        <end position="42"/>
    </location>
</feature>
<proteinExistence type="predicted"/>
<organism evidence="2 3">
    <name type="scientific">Paracoccus contaminans</name>
    <dbReference type="NCBI Taxonomy" id="1945662"/>
    <lineage>
        <taxon>Bacteria</taxon>
        <taxon>Pseudomonadati</taxon>
        <taxon>Pseudomonadota</taxon>
        <taxon>Alphaproteobacteria</taxon>
        <taxon>Rhodobacterales</taxon>
        <taxon>Paracoccaceae</taxon>
        <taxon>Paracoccus</taxon>
    </lineage>
</organism>
<sequence>MPEPGPACADLAPFCHPSEAAAHLTAPGGPPRGRLPAARAAGPRRGHLRLFAARWSQRRGGTARRGDPAGHALPPAPIVPHIRCAPRMRARKGLSMSRHAMQRLSFFLLMGVTLYASLGLG</sequence>
<keyword evidence="3" id="KW-1185">Reference proteome</keyword>
<evidence type="ECO:0000256" key="1">
    <source>
        <dbReference type="SAM" id="MobiDB-lite"/>
    </source>
</evidence>
<protein>
    <submittedName>
        <fullName evidence="2">Uncharacterized protein</fullName>
    </submittedName>
</protein>
<feature type="region of interest" description="Disordered" evidence="1">
    <location>
        <begin position="56"/>
        <end position="78"/>
    </location>
</feature>
<reference evidence="2 3" key="1">
    <citation type="submission" date="2017-03" db="EMBL/GenBank/DDBJ databases">
        <title>Genome sequence of Paracoccus contaminans isolated from a water microcosm.</title>
        <authorList>
            <person name="Aurass P."/>
            <person name="Karste S."/>
            <person name="Trost E."/>
            <person name="Glaeser S.P."/>
            <person name="Kaempfer P."/>
            <person name="Flieger A."/>
        </authorList>
    </citation>
    <scope>NUCLEOTIDE SEQUENCE [LARGE SCALE GENOMIC DNA]</scope>
    <source>
        <strain evidence="3">RKI 16-01929T\LMG 29738T\CCM 8701T\CIP 111112T</strain>
    </source>
</reference>
<dbReference type="AlphaFoldDB" id="A0A1W6CVQ7"/>
<dbReference type="Proteomes" id="UP000193017">
    <property type="component" value="Chromosome"/>
</dbReference>
<gene>
    <name evidence="2" type="ORF">B0A89_04135</name>
</gene>
<accession>A0A1W6CVQ7</accession>
<dbReference type="EMBL" id="CP020612">
    <property type="protein sequence ID" value="ARJ68940.1"/>
    <property type="molecule type" value="Genomic_DNA"/>
</dbReference>
<dbReference type="KEGG" id="pcon:B0A89_04135"/>
<name>A0A1W6CVQ7_9RHOB</name>
<evidence type="ECO:0000313" key="2">
    <source>
        <dbReference type="EMBL" id="ARJ68940.1"/>
    </source>
</evidence>
<dbReference type="STRING" id="1945662.B0A89_04135"/>